<dbReference type="SUPFAM" id="SSF81383">
    <property type="entry name" value="F-box domain"/>
    <property type="match status" value="1"/>
</dbReference>
<dbReference type="PANTHER" id="PTHR31215">
    <property type="entry name" value="OS05G0510400 PROTEIN-RELATED"/>
    <property type="match status" value="1"/>
</dbReference>
<organism evidence="2 3">
    <name type="scientific">Vitis vinifera</name>
    <name type="common">Grape</name>
    <dbReference type="NCBI Taxonomy" id="29760"/>
    <lineage>
        <taxon>Eukaryota</taxon>
        <taxon>Viridiplantae</taxon>
        <taxon>Streptophyta</taxon>
        <taxon>Embryophyta</taxon>
        <taxon>Tracheophyta</taxon>
        <taxon>Spermatophyta</taxon>
        <taxon>Magnoliopsida</taxon>
        <taxon>eudicotyledons</taxon>
        <taxon>Gunneridae</taxon>
        <taxon>Pentapetalae</taxon>
        <taxon>rosids</taxon>
        <taxon>Vitales</taxon>
        <taxon>Vitaceae</taxon>
        <taxon>Viteae</taxon>
        <taxon>Vitis</taxon>
    </lineage>
</organism>
<gene>
    <name evidence="2" type="primary">VvCHDp000155_0</name>
    <name evidence="2" type="ORF">CK203_004539</name>
</gene>
<dbReference type="Gene3D" id="1.20.1280.50">
    <property type="match status" value="1"/>
</dbReference>
<name>A0A438KFK8_VITVI</name>
<reference evidence="2 3" key="1">
    <citation type="journal article" date="2018" name="PLoS Genet.">
        <title>Population sequencing reveals clonal diversity and ancestral inbreeding in the grapevine cultivar Chardonnay.</title>
        <authorList>
            <person name="Roach M.J."/>
            <person name="Johnson D.L."/>
            <person name="Bohlmann J."/>
            <person name="van Vuuren H.J."/>
            <person name="Jones S.J."/>
            <person name="Pretorius I.S."/>
            <person name="Schmidt S.A."/>
            <person name="Borneman A.R."/>
        </authorList>
    </citation>
    <scope>NUCLEOTIDE SEQUENCE [LARGE SCALE GENOMIC DNA]</scope>
    <source>
        <strain evidence="3">cv. Chardonnay</strain>
        <tissue evidence="2">Leaf</tissue>
    </source>
</reference>
<evidence type="ECO:0000313" key="2">
    <source>
        <dbReference type="EMBL" id="RVX19978.1"/>
    </source>
</evidence>
<dbReference type="AlphaFoldDB" id="A0A438KFK8"/>
<comment type="caution">
    <text evidence="2">The sequence shown here is derived from an EMBL/GenBank/DDBJ whole genome shotgun (WGS) entry which is preliminary data.</text>
</comment>
<dbReference type="InterPro" id="IPR001810">
    <property type="entry name" value="F-box_dom"/>
</dbReference>
<dbReference type="InterPro" id="IPR036047">
    <property type="entry name" value="F-box-like_dom_sf"/>
</dbReference>
<dbReference type="InterPro" id="IPR044809">
    <property type="entry name" value="AUF1-like"/>
</dbReference>
<protein>
    <submittedName>
        <fullName evidence="2">F-box protein</fullName>
    </submittedName>
</protein>
<feature type="domain" description="F-box" evidence="1">
    <location>
        <begin position="16"/>
        <end position="46"/>
    </location>
</feature>
<accession>A0A438KFK8</accession>
<dbReference type="Proteomes" id="UP000288805">
    <property type="component" value="Unassembled WGS sequence"/>
</dbReference>
<sequence>MNEDQGPDDHFDRLSDELLTLIFNKVLDAKSLCRCSVVSKRFASLIPQTDNVSLIVPSSNSSKPNRGTFFIVFLKYLVGKFITKPLQFLYQTVVPKLSVNSDEDETYQFTTEVLRNFINIKRLSIQLPCHGDELGSKGTDYFLRWKAEFGRELESCVVLGATSFHRSSSTPSSHKKRKQLHEPMSATDELKTRVVWMISCLIAASTRHWLLKQIIADIPMNPQSVMISDSSKQGRLIMGEEQFKELRRSMNPTAPVERTMFPAVRVKLWHVPVLELPASGRVMNGATLIVIRPAERTMKMESEDEGLGDCFEGEEEEEDLREAVREMLKEKKPYKIEMDSL</sequence>
<proteinExistence type="predicted"/>
<dbReference type="CDD" id="cd09917">
    <property type="entry name" value="F-box_SF"/>
    <property type="match status" value="1"/>
</dbReference>
<evidence type="ECO:0000259" key="1">
    <source>
        <dbReference type="Pfam" id="PF12937"/>
    </source>
</evidence>
<evidence type="ECO:0000313" key="3">
    <source>
        <dbReference type="Proteomes" id="UP000288805"/>
    </source>
</evidence>
<dbReference type="Pfam" id="PF12937">
    <property type="entry name" value="F-box-like"/>
    <property type="match status" value="1"/>
</dbReference>
<dbReference type="EMBL" id="QGNW01000007">
    <property type="protein sequence ID" value="RVX19978.1"/>
    <property type="molecule type" value="Genomic_DNA"/>
</dbReference>